<keyword evidence="9" id="KW-1185">Reference proteome</keyword>
<evidence type="ECO:0000259" key="7">
    <source>
        <dbReference type="PROSITE" id="PS51914"/>
    </source>
</evidence>
<dbReference type="EMBL" id="KV427605">
    <property type="protein sequence ID" value="KZT12656.1"/>
    <property type="molecule type" value="Genomic_DNA"/>
</dbReference>
<reference evidence="8 9" key="1">
    <citation type="journal article" date="2016" name="Mol. Biol. Evol.">
        <title>Comparative Genomics of Early-Diverging Mushroom-Forming Fungi Provides Insights into the Origins of Lignocellulose Decay Capabilities.</title>
        <authorList>
            <person name="Nagy L.G."/>
            <person name="Riley R."/>
            <person name="Tritt A."/>
            <person name="Adam C."/>
            <person name="Daum C."/>
            <person name="Floudas D."/>
            <person name="Sun H."/>
            <person name="Yadav J.S."/>
            <person name="Pangilinan J."/>
            <person name="Larsson K.H."/>
            <person name="Matsuura K."/>
            <person name="Barry K."/>
            <person name="Labutti K."/>
            <person name="Kuo R."/>
            <person name="Ohm R.A."/>
            <person name="Bhattacharya S.S."/>
            <person name="Shirouzu T."/>
            <person name="Yoshinaga Y."/>
            <person name="Martin F.M."/>
            <person name="Grigoriev I.V."/>
            <person name="Hibbett D.S."/>
        </authorList>
    </citation>
    <scope>NUCLEOTIDE SEQUENCE [LARGE SCALE GENOMIC DNA]</scope>
    <source>
        <strain evidence="8 9">93-53</strain>
    </source>
</reference>
<dbReference type="Pfam" id="PF12999">
    <property type="entry name" value="PRKCSH-like"/>
    <property type="match status" value="1"/>
</dbReference>
<evidence type="ECO:0000256" key="1">
    <source>
        <dbReference type="ARBA" id="ARBA00022387"/>
    </source>
</evidence>
<dbReference type="InterPro" id="IPR044865">
    <property type="entry name" value="MRH_dom"/>
</dbReference>
<dbReference type="GeneID" id="63822404"/>
<feature type="coiled-coil region" evidence="5">
    <location>
        <begin position="377"/>
        <end position="404"/>
    </location>
</feature>
<dbReference type="InterPro" id="IPR039794">
    <property type="entry name" value="Gtb1-like"/>
</dbReference>
<dbReference type="Proteomes" id="UP000076871">
    <property type="component" value="Unassembled WGS sequence"/>
</dbReference>
<dbReference type="PANTHER" id="PTHR12630:SF1">
    <property type="entry name" value="GLUCOSIDASE 2 SUBUNIT BETA"/>
    <property type="match status" value="1"/>
</dbReference>
<name>A0A165I6G4_9APHY</name>
<protein>
    <recommendedName>
        <fullName evidence="1">Glucosidase 2 subunit beta</fullName>
    </recommendedName>
</protein>
<dbReference type="SUPFAM" id="SSF50911">
    <property type="entry name" value="Mannose 6-phosphate receptor domain"/>
    <property type="match status" value="1"/>
</dbReference>
<organism evidence="8 9">
    <name type="scientific">Laetiporus sulphureus 93-53</name>
    <dbReference type="NCBI Taxonomy" id="1314785"/>
    <lineage>
        <taxon>Eukaryota</taxon>
        <taxon>Fungi</taxon>
        <taxon>Dikarya</taxon>
        <taxon>Basidiomycota</taxon>
        <taxon>Agaricomycotina</taxon>
        <taxon>Agaricomycetes</taxon>
        <taxon>Polyporales</taxon>
        <taxon>Laetiporus</taxon>
    </lineage>
</organism>
<feature type="coiled-coil region" evidence="5">
    <location>
        <begin position="149"/>
        <end position="183"/>
    </location>
</feature>
<accession>A0A165I6G4</accession>
<dbReference type="GO" id="GO:0006491">
    <property type="term" value="P:N-glycan processing"/>
    <property type="evidence" value="ECO:0007669"/>
    <property type="project" value="TreeGrafter"/>
</dbReference>
<dbReference type="InParanoid" id="A0A165I6G4"/>
<dbReference type="FunCoup" id="A0A165I6G4">
    <property type="interactions" value="708"/>
</dbReference>
<keyword evidence="4" id="KW-1015">Disulfide bond</keyword>
<evidence type="ECO:0000256" key="4">
    <source>
        <dbReference type="ARBA" id="ARBA00023157"/>
    </source>
</evidence>
<proteinExistence type="predicted"/>
<evidence type="ECO:0000313" key="8">
    <source>
        <dbReference type="EMBL" id="KZT12656.1"/>
    </source>
</evidence>
<dbReference type="PROSITE" id="PS51914">
    <property type="entry name" value="MRH"/>
    <property type="match status" value="1"/>
</dbReference>
<feature type="chain" id="PRO_5012542915" description="Glucosidase 2 subunit beta" evidence="6">
    <location>
        <begin position="16"/>
        <end position="545"/>
    </location>
</feature>
<evidence type="ECO:0000313" key="9">
    <source>
        <dbReference type="Proteomes" id="UP000076871"/>
    </source>
</evidence>
<dbReference type="AlphaFoldDB" id="A0A165I6G4"/>
<dbReference type="STRING" id="1314785.A0A165I6G4"/>
<gene>
    <name evidence="8" type="ORF">LAESUDRAFT_668484</name>
</gene>
<dbReference type="InterPro" id="IPR028146">
    <property type="entry name" value="PRKCSH_N"/>
</dbReference>
<dbReference type="InterPro" id="IPR036607">
    <property type="entry name" value="PRKCSH"/>
</dbReference>
<dbReference type="PANTHER" id="PTHR12630">
    <property type="entry name" value="N-LINKED OLIGOSACCHARIDE PROCESSING"/>
    <property type="match status" value="1"/>
</dbReference>
<evidence type="ECO:0000256" key="2">
    <source>
        <dbReference type="ARBA" id="ARBA00022729"/>
    </source>
</evidence>
<evidence type="ECO:0000256" key="5">
    <source>
        <dbReference type="SAM" id="Coils"/>
    </source>
</evidence>
<evidence type="ECO:0000256" key="6">
    <source>
        <dbReference type="SAM" id="SignalP"/>
    </source>
</evidence>
<dbReference type="Pfam" id="PF13015">
    <property type="entry name" value="PRKCSH_1"/>
    <property type="match status" value="1"/>
</dbReference>
<sequence length="545" mass="60544">MIPWLLLALPASALAGLEKTYGVLPSLLARYESPGLGSAPWTCLDGSKTITWAAVNDDYCHCPDGSDEPGTGACPDTVFYCKNEGHIGSVIPSSRVRDGLCEPECCDGSDERPGVCPNTCKEVGEAWRKQQAAERKVRKTGSKIRSLYVAYAKKEKKRLEGEIASAEQQIAVREEEVARLKDLLDRSESLSAAALEHKKESPLYISLMEHVRALKSLQREHKKHIEREKALGDILDALRVGYNPNYQDMAVLEAVRGWEALAGLPHINDVRKEDGTTDGQSQVVSEQQMDEVEEGMWTAERLDKELDSLLKTDYESLLLEHEKHIGTSSHSVLYNLSAYIPDAILPQYEAVRNTLVSWLELIGIARGITTSGEAPETSKARKTFNDAERDLKSAQKDLDKTKEELAHLFDPQWFGREGEWKKLKGMCLDKEFGDYTYELCLFENAKQKPNKGGASQNLGKFSSWNDAPGVTPGSPEYYSKQKYTGGSKCWNGPNRSVTVLLSCGTENEILSVAEPEKCEYQLTMTTPALCLPLEASEETRIGDEL</sequence>
<keyword evidence="2 6" id="KW-0732">Signal</keyword>
<evidence type="ECO:0000256" key="3">
    <source>
        <dbReference type="ARBA" id="ARBA00022824"/>
    </source>
</evidence>
<dbReference type="OrthoDB" id="28322at2759"/>
<feature type="signal peptide" evidence="6">
    <location>
        <begin position="1"/>
        <end position="15"/>
    </location>
</feature>
<dbReference type="GO" id="GO:0017177">
    <property type="term" value="C:glucosidase II complex"/>
    <property type="evidence" value="ECO:0007669"/>
    <property type="project" value="TreeGrafter"/>
</dbReference>
<feature type="domain" description="MRH" evidence="7">
    <location>
        <begin position="425"/>
        <end position="532"/>
    </location>
</feature>
<dbReference type="InterPro" id="IPR009011">
    <property type="entry name" value="Man6P_isomerase_rcpt-bd_dom_sf"/>
</dbReference>
<dbReference type="RefSeq" id="XP_040770166.1">
    <property type="nucleotide sequence ID" value="XM_040905374.1"/>
</dbReference>
<keyword evidence="5" id="KW-0175">Coiled coil</keyword>
<keyword evidence="3" id="KW-0256">Endoplasmic reticulum</keyword>
<dbReference type="Gene3D" id="2.70.130.10">
    <property type="entry name" value="Mannose-6-phosphate receptor binding domain"/>
    <property type="match status" value="1"/>
</dbReference>